<evidence type="ECO:0000256" key="1">
    <source>
        <dbReference type="ARBA" id="ARBA00022448"/>
    </source>
</evidence>
<evidence type="ECO:0000256" key="6">
    <source>
        <dbReference type="ARBA" id="ARBA00023136"/>
    </source>
</evidence>
<proteinExistence type="inferred from homology"/>
<keyword evidence="10" id="KW-1185">Reference proteome</keyword>
<dbReference type="GO" id="GO:0005886">
    <property type="term" value="C:plasma membrane"/>
    <property type="evidence" value="ECO:0007669"/>
    <property type="project" value="UniProtKB-SubCell"/>
</dbReference>
<evidence type="ECO:0000256" key="2">
    <source>
        <dbReference type="ARBA" id="ARBA00022475"/>
    </source>
</evidence>
<sequence length="184" mass="19659">MEIFLIAFALSMDSVALSIANGAKCKDLELKGVFTLALIYAFFQGLMPIIGYLLGASFAYFIASIDHFVAFGILLFLGIKMIRESKDFSESCVLNLTPKELVFGAIATSIDALAVGVTFAFEGVNIIKAGAIIALTCFVLCFLGCYLGKKAFGFLERKALILGGVILISIGVKILVTHLGILSL</sequence>
<keyword evidence="2 8" id="KW-1003">Cell membrane</keyword>
<feature type="transmembrane region" description="Helical" evidence="8">
    <location>
        <begin position="46"/>
        <end position="79"/>
    </location>
</feature>
<dbReference type="HAMAP" id="MF_01521">
    <property type="entry name" value="MntP_pump"/>
    <property type="match status" value="1"/>
</dbReference>
<evidence type="ECO:0000256" key="5">
    <source>
        <dbReference type="ARBA" id="ARBA00023065"/>
    </source>
</evidence>
<dbReference type="OrthoDB" id="9811590at2"/>
<dbReference type="GO" id="GO:0005384">
    <property type="term" value="F:manganese ion transmembrane transporter activity"/>
    <property type="evidence" value="ECO:0007669"/>
    <property type="project" value="UniProtKB-UniRule"/>
</dbReference>
<keyword evidence="6 8" id="KW-0472">Membrane</keyword>
<feature type="transmembrane region" description="Helical" evidence="8">
    <location>
        <begin position="159"/>
        <end position="181"/>
    </location>
</feature>
<feature type="transmembrane region" description="Helical" evidence="8">
    <location>
        <begin position="100"/>
        <end position="121"/>
    </location>
</feature>
<comment type="subcellular location">
    <subcellularLocation>
        <location evidence="8">Cell membrane</location>
        <topology evidence="8">Multi-pass membrane protein</topology>
    </subcellularLocation>
</comment>
<gene>
    <name evidence="8" type="primary">mntP</name>
    <name evidence="9" type="ORF">IMC76_03425</name>
</gene>
<dbReference type="Proteomes" id="UP000594749">
    <property type="component" value="Chromosome"/>
</dbReference>
<comment type="similarity">
    <text evidence="8">Belongs to the MntP (TC 9.B.29) family.</text>
</comment>
<keyword evidence="5 8" id="KW-0406">Ion transport</keyword>
<evidence type="ECO:0000256" key="8">
    <source>
        <dbReference type="HAMAP-Rule" id="MF_01521"/>
    </source>
</evidence>
<dbReference type="AlphaFoldDB" id="A0A7M1LHN7"/>
<reference evidence="9 10" key="1">
    <citation type="submission" date="2020-10" db="EMBL/GenBank/DDBJ databases">
        <title>Campylobacter and Helicobacter PacBio genomes.</title>
        <authorList>
            <person name="Lane C."/>
        </authorList>
    </citation>
    <scope>NUCLEOTIDE SEQUENCE [LARGE SCALE GENOMIC DNA]</scope>
    <source>
        <strain evidence="9 10">2016D-0077</strain>
    </source>
</reference>
<evidence type="ECO:0000313" key="10">
    <source>
        <dbReference type="Proteomes" id="UP000594749"/>
    </source>
</evidence>
<dbReference type="PANTHER" id="PTHR35529">
    <property type="entry name" value="MANGANESE EFFLUX PUMP MNTP-RELATED"/>
    <property type="match status" value="1"/>
</dbReference>
<dbReference type="EMBL" id="CP063078">
    <property type="protein sequence ID" value="QOQ87863.1"/>
    <property type="molecule type" value="Genomic_DNA"/>
</dbReference>
<keyword evidence="1 8" id="KW-0813">Transport</keyword>
<dbReference type="Pfam" id="PF02659">
    <property type="entry name" value="Mntp"/>
    <property type="match status" value="1"/>
</dbReference>
<evidence type="ECO:0000256" key="7">
    <source>
        <dbReference type="ARBA" id="ARBA00023211"/>
    </source>
</evidence>
<feature type="transmembrane region" description="Helical" evidence="8">
    <location>
        <begin position="127"/>
        <end position="147"/>
    </location>
</feature>
<evidence type="ECO:0000256" key="4">
    <source>
        <dbReference type="ARBA" id="ARBA00022989"/>
    </source>
</evidence>
<keyword evidence="3 8" id="KW-0812">Transmembrane</keyword>
<organism evidence="9 10">
    <name type="scientific">Campylobacter corcagiensis</name>
    <dbReference type="NCBI Taxonomy" id="1448857"/>
    <lineage>
        <taxon>Bacteria</taxon>
        <taxon>Pseudomonadati</taxon>
        <taxon>Campylobacterota</taxon>
        <taxon>Epsilonproteobacteria</taxon>
        <taxon>Campylobacterales</taxon>
        <taxon>Campylobacteraceae</taxon>
        <taxon>Campylobacter</taxon>
    </lineage>
</organism>
<protein>
    <recommendedName>
        <fullName evidence="8">Putative manganese efflux pump MntP</fullName>
    </recommendedName>
</protein>
<dbReference type="InterPro" id="IPR022929">
    <property type="entry name" value="Put_MntP"/>
</dbReference>
<dbReference type="InterPro" id="IPR003810">
    <property type="entry name" value="Mntp/YtaF"/>
</dbReference>
<comment type="function">
    <text evidence="8">Probably functions as a manganese efflux pump.</text>
</comment>
<comment type="caution">
    <text evidence="8">Lacks conserved residue(s) required for the propagation of feature annotation.</text>
</comment>
<evidence type="ECO:0000256" key="3">
    <source>
        <dbReference type="ARBA" id="ARBA00022692"/>
    </source>
</evidence>
<keyword evidence="4 8" id="KW-1133">Transmembrane helix</keyword>
<dbReference type="PANTHER" id="PTHR35529:SF1">
    <property type="entry name" value="MANGANESE EFFLUX PUMP MNTP-RELATED"/>
    <property type="match status" value="1"/>
</dbReference>
<evidence type="ECO:0000313" key="9">
    <source>
        <dbReference type="EMBL" id="QOQ87863.1"/>
    </source>
</evidence>
<accession>A0A7M1LHN7</accession>
<dbReference type="RefSeq" id="WP_025802259.1">
    <property type="nucleotide sequence ID" value="NZ_CP053842.1"/>
</dbReference>
<keyword evidence="7 8" id="KW-0464">Manganese</keyword>
<name>A0A7M1LHN7_9BACT</name>